<organism evidence="3 4">
    <name type="scientific">Anaerocolumna cellulosilytica</name>
    <dbReference type="NCBI Taxonomy" id="433286"/>
    <lineage>
        <taxon>Bacteria</taxon>
        <taxon>Bacillati</taxon>
        <taxon>Bacillota</taxon>
        <taxon>Clostridia</taxon>
        <taxon>Lachnospirales</taxon>
        <taxon>Lachnospiraceae</taxon>
        <taxon>Anaerocolumna</taxon>
    </lineage>
</organism>
<sequence length="898" mass="101621">MAQKQESRQGEFYASNSVVNFGSNSNISNVNIGRSASEQAIDLSTVQQETSILDYAHKNGMSIIHEDHQIARISAPNGNVLTVDKGINRWYMGQGGSYDSTIVSYGDNNKIENVNLNNGTRSSRGNVVQFIAKMEQISQEEAVDKWYENKDRYATVAEYNQLYRENHPFAQRQARTYPREKSTERVELANTVSIMDYVNQHEIDVVYEDDKVAKVEDIDGGIVTVFKEHNSWVTGDTEYDATREKNYGRTIRFVAKFENCDWKDAMDKLVEDRGDYLSVDEYNAAYLAEIKKRNPDYKVQPTKEERSKVAADTKKAGQVDIKEYLKEKGIPFKELHNGKFIMLNDKAYEGLTIFTQSNTWDWNSQQIKNAGVVKLAERINNISKEEAIAELSAFADGKSVEKISPNVETSNNVEVSNDVDVPNDVEAQKNVQPVKETNQNDSQELQQEQKENKTKPLEKEGDPAGQAEANATFSNVNYSENSDIKQQAVNPMNRKRTMNKEQLSQILSGLRLGIDITPYDNPNLSAKQMEQLKRAIVQGVDVSDFNSPELSPEFMKEMRLAAASNIDLSVFKNAEGKFIFDDKQAKEIRLGCANGLTAEEVSIFAYKDIDADAMKELRLGLQDGLYDIKKLNTGNYTAKDIHTIRMTLVANRILESILSNLRNLHDSIIDLIKRSIQFAKQEPKMTQPTPVTLPNELDIASQATAPEATGEEIKVDIEKEAKRELRDIIEELCEALEEKMPDISMEQKMDAVKASLRKVLDEARDLEQTVAEKTASEINKAVEEHLDEMQMENLKEAAAESLQEEYVEEFYDNENAYNQSLINFTSKILNDTSLDAISKEHILTETLGATYGEETAKIWIQHISQSPTRDITSAAIPKEYVQEMVTETEVTEEMELVR</sequence>
<keyword evidence="1" id="KW-0175">Coiled coil</keyword>
<feature type="compositionally biased region" description="Basic and acidic residues" evidence="2">
    <location>
        <begin position="447"/>
        <end position="462"/>
    </location>
</feature>
<feature type="compositionally biased region" description="Polar residues" evidence="2">
    <location>
        <begin position="429"/>
        <end position="446"/>
    </location>
</feature>
<name>A0A6S6QSD3_9FIRM</name>
<feature type="region of interest" description="Disordered" evidence="2">
    <location>
        <begin position="429"/>
        <end position="465"/>
    </location>
</feature>
<dbReference type="EMBL" id="AP023367">
    <property type="protein sequence ID" value="BCJ93524.1"/>
    <property type="molecule type" value="Genomic_DNA"/>
</dbReference>
<evidence type="ECO:0000313" key="3">
    <source>
        <dbReference type="EMBL" id="BCJ93524.1"/>
    </source>
</evidence>
<proteinExistence type="predicted"/>
<dbReference type="Proteomes" id="UP000515561">
    <property type="component" value="Chromosome"/>
</dbReference>
<protein>
    <submittedName>
        <fullName evidence="3">Uncharacterized protein</fullName>
    </submittedName>
</protein>
<dbReference type="AlphaFoldDB" id="A0A6S6QSD3"/>
<accession>A0A6S6QSD3</accession>
<evidence type="ECO:0000313" key="4">
    <source>
        <dbReference type="Proteomes" id="UP000515561"/>
    </source>
</evidence>
<evidence type="ECO:0000256" key="1">
    <source>
        <dbReference type="SAM" id="Coils"/>
    </source>
</evidence>
<feature type="coiled-coil region" evidence="1">
    <location>
        <begin position="719"/>
        <end position="776"/>
    </location>
</feature>
<reference evidence="3 4" key="1">
    <citation type="journal article" date="2016" name="Int. J. Syst. Evol. Microbiol.">
        <title>Descriptions of Anaerotaenia torta gen. nov., sp. nov. and Anaerocolumna cellulosilytica gen. nov., sp. nov. isolated from a methanogenic reactor of cattle waste.</title>
        <authorList>
            <person name="Uek A."/>
            <person name="Ohtaki Y."/>
            <person name="Kaku N."/>
            <person name="Ueki K."/>
        </authorList>
    </citation>
    <scope>NUCLEOTIDE SEQUENCE [LARGE SCALE GENOMIC DNA]</scope>
    <source>
        <strain evidence="3 4">SN021</strain>
    </source>
</reference>
<keyword evidence="4" id="KW-1185">Reference proteome</keyword>
<evidence type="ECO:0000256" key="2">
    <source>
        <dbReference type="SAM" id="MobiDB-lite"/>
    </source>
</evidence>
<dbReference type="KEGG" id="acel:acsn021_10930"/>
<dbReference type="RefSeq" id="WP_184090855.1">
    <property type="nucleotide sequence ID" value="NZ_AP023367.1"/>
</dbReference>
<gene>
    <name evidence="3" type="ORF">acsn021_10930</name>
</gene>